<accession>A0A9D3AXS6</accession>
<dbReference type="Pfam" id="PF04018">
    <property type="entry name" value="VCA0040-like"/>
    <property type="match status" value="1"/>
</dbReference>
<feature type="transmembrane region" description="Helical" evidence="1">
    <location>
        <begin position="255"/>
        <end position="276"/>
    </location>
</feature>
<keyword evidence="3" id="KW-1185">Reference proteome</keyword>
<dbReference type="AlphaFoldDB" id="A0A9D3AXS6"/>
<name>A0A9D3AXS6_9FIRM</name>
<keyword evidence="1" id="KW-1133">Transmembrane helix</keyword>
<proteinExistence type="predicted"/>
<feature type="transmembrane region" description="Helical" evidence="1">
    <location>
        <begin position="187"/>
        <end position="210"/>
    </location>
</feature>
<feature type="transmembrane region" description="Helical" evidence="1">
    <location>
        <begin position="6"/>
        <end position="38"/>
    </location>
</feature>
<dbReference type="PANTHER" id="PTHR37308">
    <property type="entry name" value="INTEGRAL MEMBRANE PROTEIN"/>
    <property type="match status" value="1"/>
</dbReference>
<dbReference type="Proteomes" id="UP000798488">
    <property type="component" value="Unassembled WGS sequence"/>
</dbReference>
<dbReference type="PANTHER" id="PTHR37308:SF1">
    <property type="entry name" value="POLYPRENYL-PHOSPHATE TRANSPORTER"/>
    <property type="match status" value="1"/>
</dbReference>
<feature type="transmembrane region" description="Helical" evidence="1">
    <location>
        <begin position="146"/>
        <end position="175"/>
    </location>
</feature>
<feature type="transmembrane region" description="Helical" evidence="1">
    <location>
        <begin position="86"/>
        <end position="104"/>
    </location>
</feature>
<evidence type="ECO:0000313" key="2">
    <source>
        <dbReference type="EMBL" id="KAF1084761.1"/>
    </source>
</evidence>
<keyword evidence="1" id="KW-0472">Membrane</keyword>
<feature type="transmembrane region" description="Helical" evidence="1">
    <location>
        <begin position="116"/>
        <end position="134"/>
    </location>
</feature>
<evidence type="ECO:0000313" key="3">
    <source>
        <dbReference type="Proteomes" id="UP000798488"/>
    </source>
</evidence>
<comment type="caution">
    <text evidence="2">The sequence shown here is derived from an EMBL/GenBank/DDBJ whole genome shotgun (WGS) entry which is preliminary data.</text>
</comment>
<protein>
    <recommendedName>
        <fullName evidence="4">DUF368 domain-containing protein</fullName>
    </recommendedName>
</protein>
<feature type="transmembrane region" description="Helical" evidence="1">
    <location>
        <begin position="222"/>
        <end position="243"/>
    </location>
</feature>
<gene>
    <name evidence="2" type="ORF">SPSYN_01931</name>
</gene>
<feature type="transmembrane region" description="Helical" evidence="1">
    <location>
        <begin position="58"/>
        <end position="80"/>
    </location>
</feature>
<organism evidence="2 3">
    <name type="scientific">Sporotomaculum syntrophicum</name>
    <dbReference type="NCBI Taxonomy" id="182264"/>
    <lineage>
        <taxon>Bacteria</taxon>
        <taxon>Bacillati</taxon>
        <taxon>Bacillota</taxon>
        <taxon>Clostridia</taxon>
        <taxon>Eubacteriales</taxon>
        <taxon>Desulfallaceae</taxon>
        <taxon>Sporotomaculum</taxon>
    </lineage>
</organism>
<reference evidence="2" key="1">
    <citation type="submission" date="2016-02" db="EMBL/GenBank/DDBJ databases">
        <title>Draft Genome Sequence of Sporotomaculum syntrophicum Strain FB, a Syntrophic Benzoate Degrader.</title>
        <authorList>
            <person name="Nobu M.K."/>
            <person name="Narihiro T."/>
            <person name="Qiu Y.-L."/>
            <person name="Ohashi A."/>
            <person name="Liu W.-T."/>
            <person name="Yuji S."/>
        </authorList>
    </citation>
    <scope>NUCLEOTIDE SEQUENCE</scope>
    <source>
        <strain evidence="2">FB</strain>
    </source>
</reference>
<sequence>MNSTAAWIVLLFKGMLIGIGAILPGLSGGVLAVIFGIYDQLIAFLANIRKNFIQNMKFFLPIGIGAVFGIFLFSIAVKAAFGKYEAQFVCLFIGFVIGTLPSLYRKAGAFGRAIRQNVILAVAAVAIFSLMMIGNSLPDIQPNTPVWFFSGAFVALGFIVPGLSTSNFLIYFGLYDKMAEAISLIDFFMLIPFGIGAVLCILLFAKFAFWLFKMYYADMYHLIVGLVIGSSLAIFPAIVFPSFTDAGLAMLELSFTQAAVFSVIMLVAGIALSYAFSKLEDRYPTD</sequence>
<keyword evidence="1" id="KW-0812">Transmembrane</keyword>
<dbReference type="EMBL" id="LSRS01000004">
    <property type="protein sequence ID" value="KAF1084761.1"/>
    <property type="molecule type" value="Genomic_DNA"/>
</dbReference>
<dbReference type="InterPro" id="IPR007163">
    <property type="entry name" value="VCA0040-like"/>
</dbReference>
<evidence type="ECO:0000256" key="1">
    <source>
        <dbReference type="SAM" id="Phobius"/>
    </source>
</evidence>
<evidence type="ECO:0008006" key="4">
    <source>
        <dbReference type="Google" id="ProtNLM"/>
    </source>
</evidence>